<reference evidence="2 3" key="2">
    <citation type="journal article" date="2013" name="Proc. Natl. Acad. Sci. U.S.A.">
        <title>Twelve previously unknown phage genera are ubiquitous in global oceans.</title>
        <authorList>
            <person name="Holmfeldt K."/>
            <person name="Solonenko N."/>
            <person name="Shah M."/>
            <person name="Corrier K."/>
            <person name="Riemann L."/>
            <person name="Verberkmoes N.C."/>
            <person name="Sullivan M.B."/>
        </authorList>
    </citation>
    <scope>NUCLEOTIDE SEQUENCE [LARGE SCALE GENOMIC DNA]</scope>
    <source>
        <strain evidence="2">PhiST</strain>
    </source>
</reference>
<reference evidence="3" key="3">
    <citation type="submission" date="2013-03" db="EMBL/GenBank/DDBJ databases">
        <title>The Cellulophaga phages: a novel, diverse, and globally ubiquitous model system.</title>
        <authorList>
            <person name="Holmfeldt K."/>
            <person name="Solonenko N."/>
            <person name="Shah M."/>
            <person name="Corrier K."/>
            <person name="Riemann L."/>
            <person name="VerBerkmoes N.C."/>
            <person name="Sullivan M.B."/>
        </authorList>
    </citation>
    <scope>NUCLEOTIDE SEQUENCE [LARGE SCALE GENOMIC DNA]</scope>
</reference>
<dbReference type="GeneID" id="15009962"/>
<evidence type="ECO:0000313" key="3">
    <source>
        <dbReference type="Proteomes" id="UP000014729"/>
    </source>
</evidence>
<dbReference type="EMBL" id="KC821604">
    <property type="protein sequence ID" value="AGO47182.1"/>
    <property type="molecule type" value="Genomic_DNA"/>
</dbReference>
<gene>
    <name evidence="1" type="ORF">CGPG_00064</name>
    <name evidence="2" type="ORF">PhiST_gp043</name>
</gene>
<sequence>MKTILIIFPEEPNLSEGVEQMILINGTLSIVFLVEDLEELDMLVEELMELGNEDFVVFPEENERDLD</sequence>
<name>M4SK96_9CAUD</name>
<protein>
    <submittedName>
        <fullName evidence="1">Uncharacterized protein</fullName>
    </submittedName>
</protein>
<reference evidence="1 4" key="1">
    <citation type="submission" date="2010-11" db="EMBL/GenBank/DDBJ databases">
        <title>The Genome Sequence of Cellulophaga phage phiST.</title>
        <authorList>
            <consortium name="The Broad Institute Genome Sequencing Platform"/>
            <person name="Henn M.R."/>
            <person name="Reimann L."/>
            <person name="Holmfelt K."/>
            <person name="Levin J."/>
            <person name="Malboeuf C."/>
            <person name="Casali M."/>
            <person name="Russ C."/>
            <person name="Lennon N."/>
            <person name="Chapman S.B."/>
            <person name="Erlich R."/>
            <person name="Young S.K."/>
            <person name="Yandava C."/>
            <person name="Zeng Q."/>
            <person name="Alvarado L."/>
            <person name="Anderson S."/>
            <person name="Berlin A."/>
            <person name="Chen Z."/>
            <person name="Freedman E."/>
            <person name="Gellesch M."/>
            <person name="Goldberg J."/>
            <person name="Green L."/>
            <person name="Griggs A."/>
            <person name="Gujja S."/>
            <person name="Heilman E.R."/>
            <person name="Heiman D."/>
            <person name="Hollinger A."/>
            <person name="Howarth C."/>
            <person name="Larson L."/>
            <person name="Mehta T."/>
            <person name="Pearson M."/>
            <person name="Roberts A."/>
            <person name="Ryan E."/>
            <person name="Saif S."/>
            <person name="Shea T."/>
            <person name="Shenoy N."/>
            <person name="Sisk P."/>
            <person name="Stolte C."/>
            <person name="Sykes S."/>
            <person name="White J."/>
            <person name="Haas B."/>
            <person name="Nusbaum C."/>
            <person name="Birren B."/>
        </authorList>
    </citation>
    <scope>NUCLEOTIDE SEQUENCE [LARGE SCALE GENOMIC DNA]</scope>
    <source>
        <strain evidence="1">PhiST</strain>
        <strain evidence="4">phiST</strain>
    </source>
</reference>
<keyword evidence="4" id="KW-1185">Reference proteome</keyword>
<evidence type="ECO:0000313" key="4">
    <source>
        <dbReference type="Proteomes" id="UP000203074"/>
    </source>
</evidence>
<dbReference type="KEGG" id="vg:15009962"/>
<dbReference type="Proteomes" id="UP000203074">
    <property type="component" value="Segment"/>
</dbReference>
<evidence type="ECO:0000313" key="2">
    <source>
        <dbReference type="EMBL" id="AGO47182.1"/>
    </source>
</evidence>
<dbReference type="Proteomes" id="UP000014729">
    <property type="component" value="Segment"/>
</dbReference>
<dbReference type="RefSeq" id="YP_007673445.1">
    <property type="nucleotide sequence ID" value="NC_020842.1"/>
</dbReference>
<evidence type="ECO:0000313" key="1">
    <source>
        <dbReference type="EMBL" id="AGH56762.1"/>
    </source>
</evidence>
<organism evidence="1 4">
    <name type="scientific">Cellulophaga phage phiST</name>
    <dbReference type="NCBI Taxonomy" id="756282"/>
    <lineage>
        <taxon>Viruses</taxon>
        <taxon>Duplodnaviria</taxon>
        <taxon>Heunggongvirae</taxon>
        <taxon>Uroviricota</taxon>
        <taxon>Caudoviricetes</taxon>
        <taxon>Cbastvirus</taxon>
        <taxon>Cbastvirus ST</taxon>
    </lineage>
</organism>
<proteinExistence type="predicted"/>
<accession>M4SK96</accession>
<dbReference type="EMBL" id="HQ634192">
    <property type="protein sequence ID" value="AGH56762.1"/>
    <property type="molecule type" value="Genomic_DNA"/>
</dbReference>